<evidence type="ECO:0000313" key="1">
    <source>
        <dbReference type="EMBL" id="MBX20204.1"/>
    </source>
</evidence>
<proteinExistence type="predicted"/>
<dbReference type="AlphaFoldDB" id="A0A2P2LQG3"/>
<reference evidence="1" key="1">
    <citation type="submission" date="2018-02" db="EMBL/GenBank/DDBJ databases">
        <title>Rhizophora mucronata_Transcriptome.</title>
        <authorList>
            <person name="Meera S.P."/>
            <person name="Sreeshan A."/>
            <person name="Augustine A."/>
        </authorList>
    </citation>
    <scope>NUCLEOTIDE SEQUENCE</scope>
    <source>
        <tissue evidence="1">Leaf</tissue>
    </source>
</reference>
<sequence length="65" mass="7772">MLERRKASLVILWLESLIPWSSMDFLTGHPSFRWLPFIVVHLFSWPPYDLFGAIVQFAHQKIVRF</sequence>
<organism evidence="1">
    <name type="scientific">Rhizophora mucronata</name>
    <name type="common">Asiatic mangrove</name>
    <dbReference type="NCBI Taxonomy" id="61149"/>
    <lineage>
        <taxon>Eukaryota</taxon>
        <taxon>Viridiplantae</taxon>
        <taxon>Streptophyta</taxon>
        <taxon>Embryophyta</taxon>
        <taxon>Tracheophyta</taxon>
        <taxon>Spermatophyta</taxon>
        <taxon>Magnoliopsida</taxon>
        <taxon>eudicotyledons</taxon>
        <taxon>Gunneridae</taxon>
        <taxon>Pentapetalae</taxon>
        <taxon>rosids</taxon>
        <taxon>fabids</taxon>
        <taxon>Malpighiales</taxon>
        <taxon>Rhizophoraceae</taxon>
        <taxon>Rhizophora</taxon>
    </lineage>
</organism>
<name>A0A2P2LQG3_RHIMU</name>
<dbReference type="EMBL" id="GGEC01039719">
    <property type="protein sequence ID" value="MBX20203.1"/>
    <property type="molecule type" value="Transcribed_RNA"/>
</dbReference>
<accession>A0A2P2LQG3</accession>
<protein>
    <submittedName>
        <fullName evidence="1">Chain A Crystal Structure Of Poplar Glutaredoxin S12 In Complex With Glutathione</fullName>
    </submittedName>
</protein>
<dbReference type="EMBL" id="GGEC01039720">
    <property type="protein sequence ID" value="MBX20204.1"/>
    <property type="molecule type" value="Transcribed_RNA"/>
</dbReference>